<organism evidence="1 2">
    <name type="scientific">Mauremys mutica</name>
    <name type="common">yellowpond turtle</name>
    <dbReference type="NCBI Taxonomy" id="74926"/>
    <lineage>
        <taxon>Eukaryota</taxon>
        <taxon>Metazoa</taxon>
        <taxon>Chordata</taxon>
        <taxon>Craniata</taxon>
        <taxon>Vertebrata</taxon>
        <taxon>Euteleostomi</taxon>
        <taxon>Archelosauria</taxon>
        <taxon>Testudinata</taxon>
        <taxon>Testudines</taxon>
        <taxon>Cryptodira</taxon>
        <taxon>Durocryptodira</taxon>
        <taxon>Testudinoidea</taxon>
        <taxon>Geoemydidae</taxon>
        <taxon>Geoemydinae</taxon>
        <taxon>Mauremys</taxon>
    </lineage>
</organism>
<dbReference type="Proteomes" id="UP000827986">
    <property type="component" value="Unassembled WGS sequence"/>
</dbReference>
<gene>
    <name evidence="1" type="ORF">KIL84_015304</name>
</gene>
<evidence type="ECO:0000313" key="1">
    <source>
        <dbReference type="EMBL" id="KAH1166132.1"/>
    </source>
</evidence>
<keyword evidence="2" id="KW-1185">Reference proteome</keyword>
<feature type="non-terminal residue" evidence="1">
    <location>
        <position position="1"/>
    </location>
</feature>
<accession>A0A9D3WQ85</accession>
<reference evidence="1" key="1">
    <citation type="submission" date="2021-09" db="EMBL/GenBank/DDBJ databases">
        <title>The genome of Mauremys mutica provides insights into the evolution of semi-aquatic lifestyle.</title>
        <authorList>
            <person name="Gong S."/>
            <person name="Gao Y."/>
        </authorList>
    </citation>
    <scope>NUCLEOTIDE SEQUENCE</scope>
    <source>
        <strain evidence="1">MM-2020</strain>
        <tissue evidence="1">Muscle</tissue>
    </source>
</reference>
<comment type="caution">
    <text evidence="1">The sequence shown here is derived from an EMBL/GenBank/DDBJ whole genome shotgun (WGS) entry which is preliminary data.</text>
</comment>
<dbReference type="AlphaFoldDB" id="A0A9D3WQ85"/>
<evidence type="ECO:0000313" key="2">
    <source>
        <dbReference type="Proteomes" id="UP000827986"/>
    </source>
</evidence>
<dbReference type="EMBL" id="JAHDVG010000487">
    <property type="protein sequence ID" value="KAH1166132.1"/>
    <property type="molecule type" value="Genomic_DNA"/>
</dbReference>
<sequence length="136" mass="15778">KKFLLCNLCISSRIPTHPKRYKERLSKHSGLNLGFSEHWCSGRLLHYTKRLSGVSVIHYIGAYRNCIILYRFLFVVALDIYRIYTHIHGSFCIKNHLAHCSTHWTLLYVSFIFRWSLSLGIKDQEDILPAAGTQPG</sequence>
<proteinExistence type="predicted"/>
<name>A0A9D3WQ85_9SAUR</name>
<protein>
    <submittedName>
        <fullName evidence="1">Uncharacterized protein</fullName>
    </submittedName>
</protein>